<accession>A0ABR4P0N3</accession>
<gene>
    <name evidence="1" type="ORF">RNJ44_02942</name>
</gene>
<keyword evidence="2" id="KW-1185">Reference proteome</keyword>
<reference evidence="1 2" key="1">
    <citation type="submission" date="2024-05" db="EMBL/GenBank/DDBJ databases">
        <title>Long read based assembly of the Candida bracarensis genome reveals expanded adhesin content.</title>
        <authorList>
            <person name="Marcet-Houben M."/>
            <person name="Ksiezopolska E."/>
            <person name="Gabaldon T."/>
        </authorList>
    </citation>
    <scope>NUCLEOTIDE SEQUENCE [LARGE SCALE GENOMIC DNA]</scope>
    <source>
        <strain evidence="1 2">CBM6</strain>
    </source>
</reference>
<dbReference type="Proteomes" id="UP001623330">
    <property type="component" value="Unassembled WGS sequence"/>
</dbReference>
<name>A0ABR4P0N3_9SACH</name>
<comment type="caution">
    <text evidence="1">The sequence shown here is derived from an EMBL/GenBank/DDBJ whole genome shotgun (WGS) entry which is preliminary data.</text>
</comment>
<evidence type="ECO:0000313" key="1">
    <source>
        <dbReference type="EMBL" id="KAL3235154.1"/>
    </source>
</evidence>
<sequence length="516" mass="58525">MIAVFRRCLSSSSRRLNAVSDLYAKLLTKPHFSALGGDIPKTANEESLYSVVQTIIKSLNQSTLPNEEKAKIHNDIIESMVHKNYGISNLHLNELKKMNERVAPESLIALIRSNPGRVDSSWDLFLRHTDLTNIPKDATIIAMVKKIIQMDDAMVKDGKTGLEIGEIVQIISLLNVLKDKSLVGEEIILPLFNEILSKNLTSLIPIILEFQIPSETLLDKIVESTDKQFLNIIHKIPLNHIISNDLLLFRSLDYLNPTKRIENTEDEGKSQQILLEELEKVKQVPFLKSVTLATEEIDEAKKNDLFYQIISEIQKQKLDENDFDLALKLIRTFGMEIGDIKTALDLYHNYLTKFVSHSERLMFEVFLTLSYQAFKTGTSQLQQYSEAFIPASIDTNDKIYSNILRATILTKSRFDVEDALALYNSKNQQLNKDACESTSMSQFDEVTEALILAFLYNNDVDFARVILEGAMGQKLFSGSTATKAIKSHLALYGEAVEQGTQKEVMENRILNYMKHL</sequence>
<evidence type="ECO:0000313" key="2">
    <source>
        <dbReference type="Proteomes" id="UP001623330"/>
    </source>
</evidence>
<protein>
    <submittedName>
        <fullName evidence="1">Uncharacterized protein</fullName>
    </submittedName>
</protein>
<dbReference type="EMBL" id="JBEVYD010000002">
    <property type="protein sequence ID" value="KAL3235154.1"/>
    <property type="molecule type" value="Genomic_DNA"/>
</dbReference>
<organism evidence="1 2">
    <name type="scientific">Nakaseomyces bracarensis</name>
    <dbReference type="NCBI Taxonomy" id="273131"/>
    <lineage>
        <taxon>Eukaryota</taxon>
        <taxon>Fungi</taxon>
        <taxon>Dikarya</taxon>
        <taxon>Ascomycota</taxon>
        <taxon>Saccharomycotina</taxon>
        <taxon>Saccharomycetes</taxon>
        <taxon>Saccharomycetales</taxon>
        <taxon>Saccharomycetaceae</taxon>
        <taxon>Nakaseomyces</taxon>
    </lineage>
</organism>
<proteinExistence type="predicted"/>